<protein>
    <submittedName>
        <fullName evidence="1">Uncharacterized protein</fullName>
    </submittedName>
</protein>
<evidence type="ECO:0000313" key="2">
    <source>
        <dbReference type="Proteomes" id="UP000759131"/>
    </source>
</evidence>
<feature type="non-terminal residue" evidence="1">
    <location>
        <position position="1"/>
    </location>
</feature>
<gene>
    <name evidence="1" type="ORF">OSB1V03_LOCUS9729</name>
</gene>
<sequence length="190" mass="21011">MCPQIGRQFRPSRISEKRFLMRLEVNNEWESLWAEIWQMVQTSQTMTTSSLPPLSSYHMNYMNGSPAPPMQPMVNHSTIGSTPSAVTTAQHMANGSTPTDSLVLSSMVCPTMASLQSQPSLTSPLEQPMNAALRAQSFQTCSEQTNNSCEPMVNHKQCVSVITANGVEQQTTQFATAFQIRLLLACHTNK</sequence>
<dbReference type="Proteomes" id="UP000759131">
    <property type="component" value="Unassembled WGS sequence"/>
</dbReference>
<reference evidence="1" key="1">
    <citation type="submission" date="2020-11" db="EMBL/GenBank/DDBJ databases">
        <authorList>
            <person name="Tran Van P."/>
        </authorList>
    </citation>
    <scope>NUCLEOTIDE SEQUENCE</scope>
</reference>
<proteinExistence type="predicted"/>
<accession>A0A7R9KU24</accession>
<dbReference type="AlphaFoldDB" id="A0A7R9KU24"/>
<dbReference type="EMBL" id="CAJPIZ010006694">
    <property type="protein sequence ID" value="CAG2109742.1"/>
    <property type="molecule type" value="Genomic_DNA"/>
</dbReference>
<dbReference type="EMBL" id="OC861269">
    <property type="protein sequence ID" value="CAD7629312.1"/>
    <property type="molecule type" value="Genomic_DNA"/>
</dbReference>
<organism evidence="1">
    <name type="scientific">Medioppia subpectinata</name>
    <dbReference type="NCBI Taxonomy" id="1979941"/>
    <lineage>
        <taxon>Eukaryota</taxon>
        <taxon>Metazoa</taxon>
        <taxon>Ecdysozoa</taxon>
        <taxon>Arthropoda</taxon>
        <taxon>Chelicerata</taxon>
        <taxon>Arachnida</taxon>
        <taxon>Acari</taxon>
        <taxon>Acariformes</taxon>
        <taxon>Sarcoptiformes</taxon>
        <taxon>Oribatida</taxon>
        <taxon>Brachypylina</taxon>
        <taxon>Oppioidea</taxon>
        <taxon>Oppiidae</taxon>
        <taxon>Medioppia</taxon>
    </lineage>
</organism>
<name>A0A7R9KU24_9ACAR</name>
<keyword evidence="2" id="KW-1185">Reference proteome</keyword>
<evidence type="ECO:0000313" key="1">
    <source>
        <dbReference type="EMBL" id="CAD7629312.1"/>
    </source>
</evidence>